<dbReference type="GO" id="GO:0022857">
    <property type="term" value="F:transmembrane transporter activity"/>
    <property type="evidence" value="ECO:0007669"/>
    <property type="project" value="InterPro"/>
</dbReference>
<dbReference type="InterPro" id="IPR005829">
    <property type="entry name" value="Sugar_transporter_CS"/>
</dbReference>
<dbReference type="InterPro" id="IPR011701">
    <property type="entry name" value="MFS"/>
</dbReference>
<evidence type="ECO:0000259" key="8">
    <source>
        <dbReference type="PROSITE" id="PS50850"/>
    </source>
</evidence>
<feature type="transmembrane region" description="Helical" evidence="7">
    <location>
        <begin position="478"/>
        <end position="499"/>
    </location>
</feature>
<dbReference type="EMBL" id="CP115611">
    <property type="protein sequence ID" value="WBW70635.1"/>
    <property type="molecule type" value="Genomic_DNA"/>
</dbReference>
<keyword evidence="5 7" id="KW-0472">Membrane</keyword>
<feature type="transmembrane region" description="Helical" evidence="7">
    <location>
        <begin position="158"/>
        <end position="181"/>
    </location>
</feature>
<feature type="transmembrane region" description="Helical" evidence="7">
    <location>
        <begin position="451"/>
        <end position="472"/>
    </location>
</feature>
<dbReference type="GO" id="GO:0005886">
    <property type="term" value="C:plasma membrane"/>
    <property type="evidence" value="ECO:0007669"/>
    <property type="project" value="TreeGrafter"/>
</dbReference>
<dbReference type="InterPro" id="IPR036259">
    <property type="entry name" value="MFS_trans_sf"/>
</dbReference>
<name>A0AAE9W5N3_9SCHI</name>
<evidence type="ECO:0000256" key="7">
    <source>
        <dbReference type="SAM" id="Phobius"/>
    </source>
</evidence>
<feature type="transmembrane region" description="Helical" evidence="7">
    <location>
        <begin position="579"/>
        <end position="597"/>
    </location>
</feature>
<dbReference type="Proteomes" id="UP001212411">
    <property type="component" value="Chromosome 1"/>
</dbReference>
<dbReference type="InterPro" id="IPR020846">
    <property type="entry name" value="MFS_dom"/>
</dbReference>
<proteinExistence type="inferred from homology"/>
<feature type="domain" description="Major facilitator superfamily (MFS) profile" evidence="8">
    <location>
        <begin position="124"/>
        <end position="602"/>
    </location>
</feature>
<dbReference type="AlphaFoldDB" id="A0AAE9W5N3"/>
<reference evidence="9 10" key="1">
    <citation type="journal article" date="2023" name="G3 (Bethesda)">
        <title>A high-quality reference genome for the fission yeast Schizosaccharomyces osmophilus.</title>
        <authorList>
            <person name="Jia G.S."/>
            <person name="Zhang W.C."/>
            <person name="Liang Y."/>
            <person name="Liu X.H."/>
            <person name="Rhind N."/>
            <person name="Pidoux A."/>
            <person name="Brysch-Herzberg M."/>
            <person name="Du L.L."/>
        </authorList>
    </citation>
    <scope>NUCLEOTIDE SEQUENCE [LARGE SCALE GENOMIC DNA]</scope>
    <source>
        <strain evidence="9 10">CBS 15793</strain>
    </source>
</reference>
<comment type="similarity">
    <text evidence="2">Belongs to the major facilitator superfamily. TCR/Tet family.</text>
</comment>
<feature type="transmembrane region" description="Helical" evidence="7">
    <location>
        <begin position="347"/>
        <end position="364"/>
    </location>
</feature>
<evidence type="ECO:0000313" key="10">
    <source>
        <dbReference type="Proteomes" id="UP001212411"/>
    </source>
</evidence>
<dbReference type="Pfam" id="PF07690">
    <property type="entry name" value="MFS_1"/>
    <property type="match status" value="1"/>
</dbReference>
<evidence type="ECO:0000256" key="6">
    <source>
        <dbReference type="SAM" id="MobiDB-lite"/>
    </source>
</evidence>
<sequence>MHDPLNRNVELASSEQTTEATDESHQNNILTQPVAVETEQNNNEVRVQKEISEEASTSRVRENESVPLSKTPTDIEEKPPHTEVEVEVEVELKNESGVDEKVRGKENEEDEEIQLIPENNMVLVVPALILCLFLAALDNTIVTVAIPTITQHFNDSSHSFWISTAYTLATNAVMPAMGVLSNILGRKYILYGSVFLFMLGSALSGASQSMIMLIISRAVQGAGGGGISSLTNILISEITPLKTRPMYTVLTSSAWGVALAIGPVLGGVICQNTTWRWIFFINLPVGGIAILLIIIFLRVLPVKRQSFRTFLKTFDFFGLASAMTGVVLFLLGISLGGESGHWARRGVLPYIIIGGVLVVFAMVYDFHTKRNPVLPPVLFKSMNGIIVMTCSFILYMNDYLFAYHVPQYYQRVRGDDPLMSGVHFLPGAAVLIVSSAVIGAVLKSFACFRTVLCIGGVVCTAGLGSLISLDAFSPFSKAMGLITIFMFGSGFMFLPLLIVMQASFPPSLTSIATATLMFVRYMGGAIGITIGQVIFSQRVTSAFHGDSTIARLPYERIQQLSKDKRYHIKTTYASAYKTIWLFTTIAMAVGTVAIFFIKGISTEQKFKKVPAKKAKEEKV</sequence>
<gene>
    <name evidence="9" type="ORF">SOMG_00073</name>
</gene>
<dbReference type="CDD" id="cd17502">
    <property type="entry name" value="MFS_Azr1_MDR_like"/>
    <property type="match status" value="1"/>
</dbReference>
<feature type="transmembrane region" description="Helical" evidence="7">
    <location>
        <begin position="385"/>
        <end position="404"/>
    </location>
</feature>
<feature type="transmembrane region" description="Helical" evidence="7">
    <location>
        <begin position="188"/>
        <end position="205"/>
    </location>
</feature>
<keyword evidence="10" id="KW-1185">Reference proteome</keyword>
<keyword evidence="4 7" id="KW-1133">Transmembrane helix</keyword>
<dbReference type="SUPFAM" id="SSF103473">
    <property type="entry name" value="MFS general substrate transporter"/>
    <property type="match status" value="1"/>
</dbReference>
<dbReference type="RefSeq" id="XP_056034878.1">
    <property type="nucleotide sequence ID" value="XM_056178871.1"/>
</dbReference>
<evidence type="ECO:0000313" key="9">
    <source>
        <dbReference type="EMBL" id="WBW70635.1"/>
    </source>
</evidence>
<dbReference type="Gene3D" id="1.20.1250.20">
    <property type="entry name" value="MFS general substrate transporter like domains"/>
    <property type="match status" value="1"/>
</dbReference>
<feature type="region of interest" description="Disordered" evidence="6">
    <location>
        <begin position="1"/>
        <end position="81"/>
    </location>
</feature>
<feature type="transmembrane region" description="Helical" evidence="7">
    <location>
        <begin position="313"/>
        <end position="335"/>
    </location>
</feature>
<dbReference type="PROSITE" id="PS50850">
    <property type="entry name" value="MFS"/>
    <property type="match status" value="1"/>
</dbReference>
<keyword evidence="3 7" id="KW-0812">Transmembrane</keyword>
<organism evidence="9 10">
    <name type="scientific">Schizosaccharomyces osmophilus</name>
    <dbReference type="NCBI Taxonomy" id="2545709"/>
    <lineage>
        <taxon>Eukaryota</taxon>
        <taxon>Fungi</taxon>
        <taxon>Dikarya</taxon>
        <taxon>Ascomycota</taxon>
        <taxon>Taphrinomycotina</taxon>
        <taxon>Schizosaccharomycetes</taxon>
        <taxon>Schizosaccharomycetales</taxon>
        <taxon>Schizosaccharomycetaceae</taxon>
        <taxon>Schizosaccharomyces</taxon>
    </lineage>
</organism>
<feature type="transmembrane region" description="Helical" evidence="7">
    <location>
        <begin position="275"/>
        <end position="301"/>
    </location>
</feature>
<dbReference type="KEGG" id="som:SOMG_00073"/>
<protein>
    <submittedName>
        <fullName evidence="9">Membrane transporter</fullName>
    </submittedName>
</protein>
<evidence type="ECO:0000256" key="5">
    <source>
        <dbReference type="ARBA" id="ARBA00023136"/>
    </source>
</evidence>
<dbReference type="GeneID" id="80873560"/>
<evidence type="ECO:0000256" key="4">
    <source>
        <dbReference type="ARBA" id="ARBA00022989"/>
    </source>
</evidence>
<dbReference type="PANTHER" id="PTHR23501">
    <property type="entry name" value="MAJOR FACILITATOR SUPERFAMILY"/>
    <property type="match status" value="1"/>
</dbReference>
<evidence type="ECO:0000256" key="3">
    <source>
        <dbReference type="ARBA" id="ARBA00022692"/>
    </source>
</evidence>
<comment type="subcellular location">
    <subcellularLocation>
        <location evidence="1">Membrane</location>
        <topology evidence="1">Multi-pass membrane protein</topology>
    </subcellularLocation>
</comment>
<dbReference type="FunFam" id="1.20.1250.20:FF:000373">
    <property type="entry name" value="Vacuolar basic amino acid transporter"/>
    <property type="match status" value="1"/>
</dbReference>
<feature type="transmembrane region" description="Helical" evidence="7">
    <location>
        <begin position="511"/>
        <end position="535"/>
    </location>
</feature>
<accession>A0AAE9W5N3</accession>
<feature type="transmembrane region" description="Helical" evidence="7">
    <location>
        <begin position="122"/>
        <end position="146"/>
    </location>
</feature>
<dbReference type="Gene3D" id="1.20.1720.10">
    <property type="entry name" value="Multidrug resistance protein D"/>
    <property type="match status" value="1"/>
</dbReference>
<evidence type="ECO:0000256" key="1">
    <source>
        <dbReference type="ARBA" id="ARBA00004141"/>
    </source>
</evidence>
<dbReference type="PROSITE" id="PS00217">
    <property type="entry name" value="SUGAR_TRANSPORT_2"/>
    <property type="match status" value="1"/>
</dbReference>
<dbReference type="PANTHER" id="PTHR23501:SF102">
    <property type="entry name" value="DRUG TRANSPORTER, PUTATIVE (AFU_ORTHOLOGUE AFUA_3G08530)-RELATED"/>
    <property type="match status" value="1"/>
</dbReference>
<evidence type="ECO:0000256" key="2">
    <source>
        <dbReference type="ARBA" id="ARBA00007520"/>
    </source>
</evidence>
<feature type="transmembrane region" description="Helical" evidence="7">
    <location>
        <begin position="424"/>
        <end position="442"/>
    </location>
</feature>
<feature type="transmembrane region" description="Helical" evidence="7">
    <location>
        <begin position="247"/>
        <end position="269"/>
    </location>
</feature>